<dbReference type="RefSeq" id="WP_245751782.1">
    <property type="nucleotide sequence ID" value="NZ_FOLH01000010.1"/>
</dbReference>
<dbReference type="GO" id="GO:0004520">
    <property type="term" value="F:DNA endonuclease activity"/>
    <property type="evidence" value="ECO:0007669"/>
    <property type="project" value="TreeGrafter"/>
</dbReference>
<organism evidence="3 4">
    <name type="scientific">Marinospirillum celere</name>
    <dbReference type="NCBI Taxonomy" id="1122252"/>
    <lineage>
        <taxon>Bacteria</taxon>
        <taxon>Pseudomonadati</taxon>
        <taxon>Pseudomonadota</taxon>
        <taxon>Gammaproteobacteria</taxon>
        <taxon>Oceanospirillales</taxon>
        <taxon>Oceanospirillaceae</taxon>
        <taxon>Marinospirillum</taxon>
    </lineage>
</organism>
<reference evidence="3 4" key="1">
    <citation type="submission" date="2016-10" db="EMBL/GenBank/DDBJ databases">
        <authorList>
            <person name="de Groot N.N."/>
        </authorList>
    </citation>
    <scope>NUCLEOTIDE SEQUENCE [LARGE SCALE GENOMIC DNA]</scope>
    <source>
        <strain evidence="3 4">DSM 18438</strain>
    </source>
</reference>
<dbReference type="PANTHER" id="PTHR35562">
    <property type="entry name" value="DNA ENDONUCLEASE SMRA-RELATED"/>
    <property type="match status" value="1"/>
</dbReference>
<feature type="domain" description="Smr" evidence="2">
    <location>
        <begin position="103"/>
        <end position="184"/>
    </location>
</feature>
<dbReference type="Proteomes" id="UP000199058">
    <property type="component" value="Unassembled WGS sequence"/>
</dbReference>
<dbReference type="AlphaFoldDB" id="A0A1I1K318"/>
<dbReference type="SUPFAM" id="SSF160443">
    <property type="entry name" value="SMR domain-like"/>
    <property type="match status" value="1"/>
</dbReference>
<gene>
    <name evidence="3" type="ORF">SAMN05660443_0023</name>
</gene>
<feature type="region of interest" description="Disordered" evidence="1">
    <location>
        <begin position="19"/>
        <end position="71"/>
    </location>
</feature>
<dbReference type="EMBL" id="FOLH01000010">
    <property type="protein sequence ID" value="SFC52393.1"/>
    <property type="molecule type" value="Genomic_DNA"/>
</dbReference>
<dbReference type="Gene3D" id="3.30.1370.110">
    <property type="match status" value="1"/>
</dbReference>
<dbReference type="PANTHER" id="PTHR35562:SF2">
    <property type="entry name" value="DNA ENDONUCLEASE SMRA-RELATED"/>
    <property type="match status" value="1"/>
</dbReference>
<evidence type="ECO:0000256" key="1">
    <source>
        <dbReference type="SAM" id="MobiDB-lite"/>
    </source>
</evidence>
<dbReference type="Pfam" id="PF01713">
    <property type="entry name" value="Smr"/>
    <property type="match status" value="1"/>
</dbReference>
<dbReference type="InterPro" id="IPR036063">
    <property type="entry name" value="Smr_dom_sf"/>
</dbReference>
<keyword evidence="3" id="KW-0540">Nuclease</keyword>
<proteinExistence type="predicted"/>
<keyword evidence="3" id="KW-0255">Endonuclease</keyword>
<accession>A0A1I1K318</accession>
<dbReference type="InterPro" id="IPR002625">
    <property type="entry name" value="Smr_dom"/>
</dbReference>
<keyword evidence="4" id="KW-1185">Reference proteome</keyword>
<dbReference type="PROSITE" id="PS50828">
    <property type="entry name" value="SMR"/>
    <property type="match status" value="1"/>
</dbReference>
<sequence>MSSSDDQPDDLNLFRELMKGVQPLRHDKKADLSKAPSRRDREQQALRRQAAETESVSQLEDGLSDGQVAPVNPGDSLAFHLPDLPQRTFQSLKKGRISWQEGLDLHGYTIEAARTQLTSFVRDGRARGYRCLLLIHGKAYNREGEVPSIKSHVNAWLKQMPEVLAFVSALPADGGTGAVYILLRTRQKS</sequence>
<name>A0A1I1K318_9GAMM</name>
<protein>
    <submittedName>
        <fullName evidence="3">DNA-nicking endonuclease, Smr domain</fullName>
    </submittedName>
</protein>
<dbReference type="SMART" id="SM00463">
    <property type="entry name" value="SMR"/>
    <property type="match status" value="1"/>
</dbReference>
<evidence type="ECO:0000313" key="4">
    <source>
        <dbReference type="Proteomes" id="UP000199058"/>
    </source>
</evidence>
<evidence type="ECO:0000259" key="2">
    <source>
        <dbReference type="PROSITE" id="PS50828"/>
    </source>
</evidence>
<feature type="compositionally biased region" description="Basic and acidic residues" evidence="1">
    <location>
        <begin position="19"/>
        <end position="51"/>
    </location>
</feature>
<dbReference type="STRING" id="1122252.SAMN05660443_0023"/>
<keyword evidence="3" id="KW-0378">Hydrolase</keyword>
<evidence type="ECO:0000313" key="3">
    <source>
        <dbReference type="EMBL" id="SFC52393.1"/>
    </source>
</evidence>